<protein>
    <submittedName>
        <fullName evidence="1">Uncharacterized protein</fullName>
    </submittedName>
</protein>
<evidence type="ECO:0000313" key="2">
    <source>
        <dbReference type="Proteomes" id="UP000008808"/>
    </source>
</evidence>
<dbReference type="AlphaFoldDB" id="Q2NDI9"/>
<reference evidence="2" key="1">
    <citation type="journal article" date="2009" name="J. Bacteriol.">
        <title>Complete genome sequence of Erythrobacter litoralis HTCC2594.</title>
        <authorList>
            <person name="Oh H.M."/>
            <person name="Giovannoni S.J."/>
            <person name="Ferriera S."/>
            <person name="Johnson J."/>
            <person name="Cho J.C."/>
        </authorList>
    </citation>
    <scope>NUCLEOTIDE SEQUENCE [LARGE SCALE GENOMIC DNA]</scope>
    <source>
        <strain evidence="2">HTCC2594</strain>
    </source>
</reference>
<dbReference type="HOGENOM" id="CLU_747886_0_0_5"/>
<name>Q2NDI9_ERYLH</name>
<dbReference type="KEGG" id="eli:ELI_00800"/>
<keyword evidence="2" id="KW-1185">Reference proteome</keyword>
<evidence type="ECO:0000313" key="1">
    <source>
        <dbReference type="EMBL" id="ABC62252.1"/>
    </source>
</evidence>
<dbReference type="EMBL" id="CP000157">
    <property type="protein sequence ID" value="ABC62252.1"/>
    <property type="molecule type" value="Genomic_DNA"/>
</dbReference>
<dbReference type="Proteomes" id="UP000008808">
    <property type="component" value="Chromosome"/>
</dbReference>
<dbReference type="OrthoDB" id="1550492at2"/>
<dbReference type="eggNOG" id="ENOG502ZBUD">
    <property type="taxonomic scope" value="Bacteria"/>
</dbReference>
<dbReference type="STRING" id="314225.ELI_00800"/>
<sequence length="366" mass="40545">MRDHWTNCITNFDDDVGVFVADYFADESRKVLLVAAAGFDPRSRRVSKLLADTLGDRLSAYYIREERPGASEELITRAEANEAALREIVPDSMVFTIPVFADDGAPVGGARLVTMMAENPVAEGVTDVILDLSALSIGVGFPAAKLLLLDCEEGKTRTFHLMIVSNPELDDRITSVPSDRISPVKGYAPEVGLSTLDVAQVWIPQLARGRASTLTQIDAASERWYKICPVLPFPSRNPRRADDLLTEYQNELANEWEIDPRDIVYASERNPLDCYRTLSMLKERFDRTMEGTYEPRMVLSPIGSKVLAAGAMMAAIEHEMAVQYVETESYNFANAEPSPDDPADMMVHLVLSGPLYEGYLAREAGE</sequence>
<dbReference type="RefSeq" id="WP_011413128.1">
    <property type="nucleotide sequence ID" value="NC_007722.1"/>
</dbReference>
<proteinExistence type="predicted"/>
<gene>
    <name evidence="1" type="ordered locus">ELI_00800</name>
</gene>
<organism evidence="1 2">
    <name type="scientific">Erythrobacter litoralis (strain HTCC2594)</name>
    <dbReference type="NCBI Taxonomy" id="314225"/>
    <lineage>
        <taxon>Bacteria</taxon>
        <taxon>Pseudomonadati</taxon>
        <taxon>Pseudomonadota</taxon>
        <taxon>Alphaproteobacteria</taxon>
        <taxon>Sphingomonadales</taxon>
        <taxon>Erythrobacteraceae</taxon>
        <taxon>Erythrobacter/Porphyrobacter group</taxon>
        <taxon>Erythrobacter</taxon>
    </lineage>
</organism>
<accession>Q2NDI9</accession>